<dbReference type="VEuPathDB" id="AmoebaDB:EHI_081310"/>
<dbReference type="AlphaFoldDB" id="A0A5K1USK8"/>
<accession>A0A5K1USK8</accession>
<evidence type="ECO:0000313" key="2">
    <source>
        <dbReference type="Proteomes" id="UP000078387"/>
    </source>
</evidence>
<dbReference type="OMA" id="ENIIHTP"/>
<sequence>MTLDSYNVNYPRFLQNYNSRISMFQQDISDLDKLEVEKKMINESLEQTISDNFLQVDVNNNSIIVKGKCDLNDIMLLIHLRGNKKSTYTEKIRNPIFSFIFTIPFGYYEVKVIEAKTMRVILGKSNVFVGSLVPFTFVLKENGFLIQFSDRGNGFIGILPEDNNELNFKGIQLFTITNGTKTFFASCSTIPQRGEIRYYSSTCHQIKEHTPYLSYQPFSFIN</sequence>
<dbReference type="Proteomes" id="UP000078387">
    <property type="component" value="Unassembled WGS sequence"/>
</dbReference>
<dbReference type="VEuPathDB" id="AmoebaDB:EHI5A_060570"/>
<dbReference type="EMBL" id="BDEQ01000001">
    <property type="protein sequence ID" value="GAT96601.1"/>
    <property type="molecule type" value="Genomic_DNA"/>
</dbReference>
<name>A0A5K1USK8_ENTHI</name>
<dbReference type="VEuPathDB" id="AmoebaDB:EHI8A_035060"/>
<evidence type="ECO:0000313" key="1">
    <source>
        <dbReference type="EMBL" id="GAT96601.1"/>
    </source>
</evidence>
<protein>
    <submittedName>
        <fullName evidence="1">Uncharacterized protein</fullName>
    </submittedName>
</protein>
<dbReference type="VEuPathDB" id="AmoebaDB:EHI7A_036380"/>
<gene>
    <name evidence="1" type="ORF">CL6EHI_081310</name>
</gene>
<comment type="caution">
    <text evidence="1">The sequence shown here is derived from an EMBL/GenBank/DDBJ whole genome shotgun (WGS) entry which is preliminary data.</text>
</comment>
<organism evidence="1 2">
    <name type="scientific">Entamoeba histolytica</name>
    <dbReference type="NCBI Taxonomy" id="5759"/>
    <lineage>
        <taxon>Eukaryota</taxon>
        <taxon>Amoebozoa</taxon>
        <taxon>Evosea</taxon>
        <taxon>Archamoebae</taxon>
        <taxon>Mastigamoebida</taxon>
        <taxon>Entamoebidae</taxon>
        <taxon>Entamoeba</taxon>
    </lineage>
</organism>
<proteinExistence type="predicted"/>
<dbReference type="VEuPathDB" id="AmoebaDB:KM1_074970"/>
<reference evidence="1 2" key="1">
    <citation type="submission" date="2016-05" db="EMBL/GenBank/DDBJ databases">
        <title>First whole genome sequencing of Entamoeba histolytica HM1:IMSS-clone-6.</title>
        <authorList>
            <person name="Mukherjee Avik.K."/>
            <person name="Izumyama S."/>
            <person name="Nakada-Tsukui K."/>
            <person name="Nozaki T."/>
        </authorList>
    </citation>
    <scope>NUCLEOTIDE SEQUENCE [LARGE SCALE GENOMIC DNA]</scope>
    <source>
        <strain evidence="1 2">HM1:IMSS clone 6</strain>
    </source>
</reference>